<keyword evidence="12 23" id="KW-0418">Kinase</keyword>
<feature type="transmembrane region" description="Helical" evidence="21">
    <location>
        <begin position="38"/>
        <end position="59"/>
    </location>
</feature>
<comment type="catalytic activity">
    <reaction evidence="1">
        <text>ATP + protein L-histidine = ADP + protein N-phospho-L-histidine.</text>
        <dbReference type="EC" id="2.7.13.3"/>
    </reaction>
</comment>
<feature type="transmembrane region" description="Helical" evidence="21">
    <location>
        <begin position="71"/>
        <end position="91"/>
    </location>
</feature>
<dbReference type="InterPro" id="IPR005467">
    <property type="entry name" value="His_kinase_dom"/>
</dbReference>
<feature type="transmembrane region" description="Helical" evidence="21">
    <location>
        <begin position="139"/>
        <end position="159"/>
    </location>
</feature>
<comment type="function">
    <text evidence="17">Member of the two-component regulatory system NreB/NreC involved in the control of dissimilatory nitrate/nitrite reduction in response to oxygen. NreB functions as a direct oxygen sensor histidine kinase which is autophosphorylated, in the absence of oxygen, probably at the conserved histidine residue, and transfers its phosphate group probably to a conserved aspartate residue of NreC. NreB/NreC activates the expression of the nitrate (narGHJI) and nitrite (nir) reductase operons, as well as the putative nitrate transporter gene narT.</text>
</comment>
<sequence>MPPSPAPEMRAESSRPESSRPESSRPERAAGFRAPRTWASLVGSIRIGQAVITVVLLVVGAWRAAADGVPLPWVLALSLVFLGWYGGGLLLSERTSDRRLATWWLLGLTLIWLGAVVVSPEFVWLAFPLWLLAGFVMRLRWALLLSAAVLVVVVTAPLLHNGTTTYANVIGPLVGGVFALGISRGYLELVRDGRERRRLIASLVATQEEMAALQDELARTQRESGASEERTRVSRDIHDTVAQSLSSIGMLTRSALEADDPAQRTRALRQIGALAAEGMADARRIVNALMPAELESTALGDALARMLERLAEETGIEATLHADDDLPSLGIDAEVALLRTAQSALANVRSHASATRVVVTLADAGDAVRLDIVDDGIGFDARQWDRQRDAQGGVGSTGGGYGLRSMRARLRELGGGLDVESAPGDGTALSAHIPLGGTAQGRRNGGEG</sequence>
<evidence type="ECO:0000256" key="20">
    <source>
        <dbReference type="SAM" id="MobiDB-lite"/>
    </source>
</evidence>
<accession>A0A3S5HTH3</accession>
<dbReference type="SMART" id="SM00387">
    <property type="entry name" value="HATPase_c"/>
    <property type="match status" value="1"/>
</dbReference>
<evidence type="ECO:0000256" key="18">
    <source>
        <dbReference type="ARBA" id="ARBA00030800"/>
    </source>
</evidence>
<comment type="subcellular location">
    <subcellularLocation>
        <location evidence="3">Cytoplasm</location>
    </subcellularLocation>
</comment>
<keyword evidence="21" id="KW-0472">Membrane</keyword>
<dbReference type="GO" id="GO:0016020">
    <property type="term" value="C:membrane"/>
    <property type="evidence" value="ECO:0007669"/>
    <property type="project" value="InterPro"/>
</dbReference>
<evidence type="ECO:0000256" key="8">
    <source>
        <dbReference type="ARBA" id="ARBA00022553"/>
    </source>
</evidence>
<gene>
    <name evidence="23" type="primary">liaS_3</name>
    <name evidence="23" type="ORF">CVS54_03626</name>
</gene>
<keyword evidence="8" id="KW-0597">Phosphoprotein</keyword>
<dbReference type="InterPro" id="IPR017205">
    <property type="entry name" value="Sig_transdc_His_kinase_ChrS"/>
</dbReference>
<dbReference type="Gene3D" id="1.20.5.1930">
    <property type="match status" value="1"/>
</dbReference>
<keyword evidence="21" id="KW-0812">Transmembrane</keyword>
<evidence type="ECO:0000256" key="14">
    <source>
        <dbReference type="ARBA" id="ARBA00023004"/>
    </source>
</evidence>
<dbReference type="PANTHER" id="PTHR24421">
    <property type="entry name" value="NITRATE/NITRITE SENSOR PROTEIN NARX-RELATED"/>
    <property type="match status" value="1"/>
</dbReference>
<dbReference type="Pfam" id="PF02518">
    <property type="entry name" value="HATPase_c"/>
    <property type="match status" value="1"/>
</dbReference>
<dbReference type="GO" id="GO:0005737">
    <property type="term" value="C:cytoplasm"/>
    <property type="evidence" value="ECO:0007669"/>
    <property type="project" value="UniProtKB-SubCell"/>
</dbReference>
<dbReference type="EMBL" id="CP031422">
    <property type="protein sequence ID" value="AZS42263.1"/>
    <property type="molecule type" value="Genomic_DNA"/>
</dbReference>
<evidence type="ECO:0000256" key="1">
    <source>
        <dbReference type="ARBA" id="ARBA00000085"/>
    </source>
</evidence>
<keyword evidence="16" id="KW-0411">Iron-sulfur</keyword>
<dbReference type="Pfam" id="PF07730">
    <property type="entry name" value="HisKA_3"/>
    <property type="match status" value="1"/>
</dbReference>
<dbReference type="InterPro" id="IPR011712">
    <property type="entry name" value="Sig_transdc_His_kin_sub3_dim/P"/>
</dbReference>
<keyword evidence="14" id="KW-0408">Iron</keyword>
<dbReference type="KEGG" id="moy:CVS54_03626"/>
<feature type="transmembrane region" description="Helical" evidence="21">
    <location>
        <begin position="103"/>
        <end position="127"/>
    </location>
</feature>
<feature type="compositionally biased region" description="Basic and acidic residues" evidence="20">
    <location>
        <begin position="9"/>
        <end position="30"/>
    </location>
</feature>
<evidence type="ECO:0000313" key="24">
    <source>
        <dbReference type="Proteomes" id="UP000274841"/>
    </source>
</evidence>
<dbReference type="EC" id="2.7.13.3" evidence="4"/>
<feature type="domain" description="Histidine kinase" evidence="22">
    <location>
        <begin position="232"/>
        <end position="437"/>
    </location>
</feature>
<dbReference type="GO" id="GO:0046872">
    <property type="term" value="F:metal ion binding"/>
    <property type="evidence" value="ECO:0007669"/>
    <property type="project" value="UniProtKB-KW"/>
</dbReference>
<evidence type="ECO:0000256" key="6">
    <source>
        <dbReference type="ARBA" id="ARBA00022485"/>
    </source>
</evidence>
<protein>
    <recommendedName>
        <fullName evidence="5">Oxygen sensor histidine kinase NreB</fullName>
        <ecNumber evidence="4">2.7.13.3</ecNumber>
    </recommendedName>
    <alternativeName>
        <fullName evidence="18">Nitrogen regulation protein B</fullName>
    </alternativeName>
</protein>
<evidence type="ECO:0000256" key="19">
    <source>
        <dbReference type="SAM" id="Coils"/>
    </source>
</evidence>
<dbReference type="Gene3D" id="3.30.565.10">
    <property type="entry name" value="Histidine kinase-like ATPase, C-terminal domain"/>
    <property type="match status" value="1"/>
</dbReference>
<dbReference type="GO" id="GO:0005524">
    <property type="term" value="F:ATP binding"/>
    <property type="evidence" value="ECO:0007669"/>
    <property type="project" value="UniProtKB-KW"/>
</dbReference>
<evidence type="ECO:0000259" key="22">
    <source>
        <dbReference type="PROSITE" id="PS50109"/>
    </source>
</evidence>
<dbReference type="PIRSF" id="PIRSF037434">
    <property type="entry name" value="STHK_ChrS"/>
    <property type="match status" value="1"/>
</dbReference>
<evidence type="ECO:0000256" key="12">
    <source>
        <dbReference type="ARBA" id="ARBA00022777"/>
    </source>
</evidence>
<keyword evidence="7" id="KW-0963">Cytoplasm</keyword>
<dbReference type="PRINTS" id="PR00344">
    <property type="entry name" value="BCTRLSENSOR"/>
</dbReference>
<name>A0A3S5HTH3_9MICO</name>
<keyword evidence="21" id="KW-1133">Transmembrane helix</keyword>
<feature type="coiled-coil region" evidence="19">
    <location>
        <begin position="196"/>
        <end position="230"/>
    </location>
</feature>
<dbReference type="InterPro" id="IPR003594">
    <property type="entry name" value="HATPase_dom"/>
</dbReference>
<evidence type="ECO:0000256" key="5">
    <source>
        <dbReference type="ARBA" id="ARBA00017322"/>
    </source>
</evidence>
<evidence type="ECO:0000313" key="23">
    <source>
        <dbReference type="EMBL" id="AZS42263.1"/>
    </source>
</evidence>
<dbReference type="InterPro" id="IPR036890">
    <property type="entry name" value="HATPase_C_sf"/>
</dbReference>
<evidence type="ECO:0000256" key="15">
    <source>
        <dbReference type="ARBA" id="ARBA00023012"/>
    </source>
</evidence>
<proteinExistence type="predicted"/>
<feature type="region of interest" description="Disordered" evidence="20">
    <location>
        <begin position="1"/>
        <end position="31"/>
    </location>
</feature>
<dbReference type="PANTHER" id="PTHR24421:SF10">
    <property type="entry name" value="NITRATE_NITRITE SENSOR PROTEIN NARQ"/>
    <property type="match status" value="1"/>
</dbReference>
<keyword evidence="15" id="KW-0902">Two-component regulatory system</keyword>
<evidence type="ECO:0000256" key="2">
    <source>
        <dbReference type="ARBA" id="ARBA00001966"/>
    </source>
</evidence>
<dbReference type="CDD" id="cd16917">
    <property type="entry name" value="HATPase_UhpB-NarQ-NarX-like"/>
    <property type="match status" value="1"/>
</dbReference>
<evidence type="ECO:0000256" key="21">
    <source>
        <dbReference type="SAM" id="Phobius"/>
    </source>
</evidence>
<feature type="region of interest" description="Disordered" evidence="20">
    <location>
        <begin position="416"/>
        <end position="448"/>
    </location>
</feature>
<dbReference type="InterPro" id="IPR004358">
    <property type="entry name" value="Sig_transdc_His_kin-like_C"/>
</dbReference>
<dbReference type="PROSITE" id="PS50109">
    <property type="entry name" value="HIS_KIN"/>
    <property type="match status" value="1"/>
</dbReference>
<comment type="cofactor">
    <cofactor evidence="2">
        <name>[4Fe-4S] cluster</name>
        <dbReference type="ChEBI" id="CHEBI:49883"/>
    </cofactor>
</comment>
<organism evidence="23 24">
    <name type="scientific">Microbacterium oxydans</name>
    <dbReference type="NCBI Taxonomy" id="82380"/>
    <lineage>
        <taxon>Bacteria</taxon>
        <taxon>Bacillati</taxon>
        <taxon>Actinomycetota</taxon>
        <taxon>Actinomycetes</taxon>
        <taxon>Micrococcales</taxon>
        <taxon>Microbacteriaceae</taxon>
        <taxon>Microbacterium</taxon>
    </lineage>
</organism>
<keyword evidence="10" id="KW-0479">Metal-binding</keyword>
<reference evidence="23 24" key="1">
    <citation type="submission" date="2018-08" db="EMBL/GenBank/DDBJ databases">
        <title>Microbacterium oxydans strain HG3.</title>
        <authorList>
            <person name="ORTET P."/>
        </authorList>
    </citation>
    <scope>NUCLEOTIDE SEQUENCE [LARGE SCALE GENOMIC DNA]</scope>
    <source>
        <strain evidence="23 24">HG3</strain>
    </source>
</reference>
<keyword evidence="19" id="KW-0175">Coiled coil</keyword>
<keyword evidence="6" id="KW-0004">4Fe-4S</keyword>
<evidence type="ECO:0000256" key="9">
    <source>
        <dbReference type="ARBA" id="ARBA00022679"/>
    </source>
</evidence>
<dbReference type="GO" id="GO:0000155">
    <property type="term" value="F:phosphorelay sensor kinase activity"/>
    <property type="evidence" value="ECO:0007669"/>
    <property type="project" value="InterPro"/>
</dbReference>
<evidence type="ECO:0000256" key="16">
    <source>
        <dbReference type="ARBA" id="ARBA00023014"/>
    </source>
</evidence>
<evidence type="ECO:0000256" key="10">
    <source>
        <dbReference type="ARBA" id="ARBA00022723"/>
    </source>
</evidence>
<dbReference type="GO" id="GO:0046983">
    <property type="term" value="F:protein dimerization activity"/>
    <property type="evidence" value="ECO:0007669"/>
    <property type="project" value="InterPro"/>
</dbReference>
<keyword evidence="13" id="KW-0067">ATP-binding</keyword>
<evidence type="ECO:0000256" key="3">
    <source>
        <dbReference type="ARBA" id="ARBA00004496"/>
    </source>
</evidence>
<dbReference type="SUPFAM" id="SSF55874">
    <property type="entry name" value="ATPase domain of HSP90 chaperone/DNA topoisomerase II/histidine kinase"/>
    <property type="match status" value="1"/>
</dbReference>
<keyword evidence="9 23" id="KW-0808">Transferase</keyword>
<evidence type="ECO:0000256" key="17">
    <source>
        <dbReference type="ARBA" id="ARBA00024827"/>
    </source>
</evidence>
<keyword evidence="11" id="KW-0547">Nucleotide-binding</keyword>
<feature type="transmembrane region" description="Helical" evidence="21">
    <location>
        <begin position="165"/>
        <end position="187"/>
    </location>
</feature>
<evidence type="ECO:0000256" key="7">
    <source>
        <dbReference type="ARBA" id="ARBA00022490"/>
    </source>
</evidence>
<dbReference type="Proteomes" id="UP000274841">
    <property type="component" value="Chromosome"/>
</dbReference>
<dbReference type="GO" id="GO:0051539">
    <property type="term" value="F:4 iron, 4 sulfur cluster binding"/>
    <property type="evidence" value="ECO:0007669"/>
    <property type="project" value="UniProtKB-KW"/>
</dbReference>
<dbReference type="RefSeq" id="WP_127012809.1">
    <property type="nucleotide sequence ID" value="NZ_CP031422.1"/>
</dbReference>
<evidence type="ECO:0000256" key="13">
    <source>
        <dbReference type="ARBA" id="ARBA00022840"/>
    </source>
</evidence>
<dbReference type="InterPro" id="IPR050482">
    <property type="entry name" value="Sensor_HK_TwoCompSys"/>
</dbReference>
<evidence type="ECO:0000256" key="4">
    <source>
        <dbReference type="ARBA" id="ARBA00012438"/>
    </source>
</evidence>
<dbReference type="AlphaFoldDB" id="A0A3S5HTH3"/>
<evidence type="ECO:0000256" key="11">
    <source>
        <dbReference type="ARBA" id="ARBA00022741"/>
    </source>
</evidence>